<dbReference type="InterPro" id="IPR009003">
    <property type="entry name" value="Peptidase_S1_PA"/>
</dbReference>
<evidence type="ECO:0000313" key="2">
    <source>
        <dbReference type="EMBL" id="ABC25300.1"/>
    </source>
</evidence>
<dbReference type="Gene3D" id="2.40.10.10">
    <property type="entry name" value="Trypsin-like serine proteases"/>
    <property type="match status" value="2"/>
</dbReference>
<organism evidence="2">
    <name type="scientific">uncultured marine bacterium Ant24C4</name>
    <dbReference type="NCBI Taxonomy" id="360425"/>
    <lineage>
        <taxon>Bacteria</taxon>
        <taxon>environmental samples</taxon>
    </lineage>
</organism>
<protein>
    <recommendedName>
        <fullName evidence="1">Nal1 C-terminal domain-containing protein</fullName>
    </recommendedName>
</protein>
<reference evidence="2" key="1">
    <citation type="journal article" date="2006" name="Appl. Environ. Microbiol.">
        <title>Comparative genomics of DNA fragments from six Antarctic marine planktonic bacteria.</title>
        <authorList>
            <person name="Grzymski J.J."/>
            <person name="Carter B.J."/>
            <person name="DeLong E.F."/>
            <person name="Feldman R.A."/>
            <person name="Ghadiri A."/>
            <person name="Murray A.E."/>
        </authorList>
    </citation>
    <scope>NUCLEOTIDE SEQUENCE</scope>
</reference>
<accession>Q2PYC7</accession>
<name>Q2PYC7_9BACT</name>
<dbReference type="AlphaFoldDB" id="Q2PYC7"/>
<feature type="domain" description="Nal1 C-terminal" evidence="1">
    <location>
        <begin position="284"/>
        <end position="371"/>
    </location>
</feature>
<dbReference type="InterPro" id="IPR043504">
    <property type="entry name" value="Peptidase_S1_PA_chymotrypsin"/>
</dbReference>
<sequence length="396" mass="43318">MRMSESPIASFRISCYLGRRLFTWRTYFNDEEPNQQDTQRNAAETVLAWAKDNNLFRRETTDQAIDIEEGPESVSNKVFSADETLEIFKKKCINLVFFDEANEVVTILTAKKLTRAEEQSLPFRFKNEVTINYSHGGVPQVKSPSTQPHVQPVTEKGGIIACGSSINPVDIVGAGTLGAIVKDKSGAFYGLTNNHVSGGCNYSAPEIPILCPGPLDAKNCAIDPFTIGRHKNLLQFVDGLPENVDISKNSDAAIFALSKPDRVSSYQGLSQDTPKHIGVPMGMMKVTKHGRTTGLTRGKIIGISASPIDVAYSYGNMKKVVYFDDVWLIKKENDKPFSEPGDSGSLVIGTDSTGQKIALGLVFAGNPHFGHTYMLPLNPILTKLGVELVHGHNPFI</sequence>
<evidence type="ECO:0000259" key="1">
    <source>
        <dbReference type="Pfam" id="PF25819"/>
    </source>
</evidence>
<dbReference type="SUPFAM" id="SSF50494">
    <property type="entry name" value="Trypsin-like serine proteases"/>
    <property type="match status" value="1"/>
</dbReference>
<dbReference type="EMBL" id="DQ295239">
    <property type="protein sequence ID" value="ABC25300.1"/>
    <property type="molecule type" value="Genomic_DNA"/>
</dbReference>
<proteinExistence type="predicted"/>
<dbReference type="InterPro" id="IPR057904">
    <property type="entry name" value="Nal1_C"/>
</dbReference>
<dbReference type="Pfam" id="PF25819">
    <property type="entry name" value="Nal1_C"/>
    <property type="match status" value="1"/>
</dbReference>